<dbReference type="RefSeq" id="WP_062281687.1">
    <property type="nucleotide sequence ID" value="NZ_LTBC01000002.1"/>
</dbReference>
<proteinExistence type="inferred from homology"/>
<dbReference type="Proteomes" id="UP000075670">
    <property type="component" value="Unassembled WGS sequence"/>
</dbReference>
<dbReference type="NCBIfam" id="TIGR00104">
    <property type="entry name" value="tRNA_TsaA"/>
    <property type="match status" value="1"/>
</dbReference>
<sequence length="141" mass="15706">MELVPIGKISSPYRTLQEAPFQGRFSDQLAELEIYAQFAEGLKDVDQATHLIILYWCHLANRNTLQTKTPFGPEIRGVFACRSPSRPNPIAFCVVELLEVKGNRLLVSGLDAVDGSPLLDIKPYSSDLDSISGVRIGWFKK</sequence>
<feature type="domain" description="TsaA-like" evidence="3">
    <location>
        <begin position="3"/>
        <end position="133"/>
    </location>
</feature>
<name>A0A151AZI5_9FIRM</name>
<keyword evidence="5" id="KW-1185">Reference proteome</keyword>
<dbReference type="Pfam" id="PF01980">
    <property type="entry name" value="TrmO_N"/>
    <property type="match status" value="1"/>
</dbReference>
<gene>
    <name evidence="4" type="ORF">MOMUL_07510</name>
</gene>
<dbReference type="InterPro" id="IPR036413">
    <property type="entry name" value="YaeB-like_sf"/>
</dbReference>
<dbReference type="PROSITE" id="PS51668">
    <property type="entry name" value="TSAA_2"/>
    <property type="match status" value="1"/>
</dbReference>
<dbReference type="Gene3D" id="2.40.30.70">
    <property type="entry name" value="YaeB-like"/>
    <property type="match status" value="1"/>
</dbReference>
<dbReference type="PANTHER" id="PTHR12818:SF0">
    <property type="entry name" value="TRNA (ADENINE(37)-N6)-METHYLTRANSFERASE"/>
    <property type="match status" value="1"/>
</dbReference>
<dbReference type="InterPro" id="IPR023370">
    <property type="entry name" value="TrmO-like_N"/>
</dbReference>
<dbReference type="InterPro" id="IPR036414">
    <property type="entry name" value="YaeB_N_sf"/>
</dbReference>
<evidence type="ECO:0000313" key="5">
    <source>
        <dbReference type="Proteomes" id="UP000075670"/>
    </source>
</evidence>
<evidence type="ECO:0000313" key="4">
    <source>
        <dbReference type="EMBL" id="KYH32973.1"/>
    </source>
</evidence>
<dbReference type="PATRIC" id="fig|1122241.3.peg.790"/>
<evidence type="ECO:0000256" key="2">
    <source>
        <dbReference type="ARBA" id="ARBA00033753"/>
    </source>
</evidence>
<dbReference type="PROSITE" id="PS01318">
    <property type="entry name" value="TSAA_1"/>
    <property type="match status" value="1"/>
</dbReference>
<accession>A0A151AZI5</accession>
<comment type="caution">
    <text evidence="4">The sequence shown here is derived from an EMBL/GenBank/DDBJ whole genome shotgun (WGS) entry which is preliminary data.</text>
</comment>
<dbReference type="SUPFAM" id="SSF118196">
    <property type="entry name" value="YaeB-like"/>
    <property type="match status" value="1"/>
</dbReference>
<dbReference type="CDD" id="cd09281">
    <property type="entry name" value="UPF0066"/>
    <property type="match status" value="1"/>
</dbReference>
<dbReference type="EMBL" id="LTBC01000002">
    <property type="protein sequence ID" value="KYH32973.1"/>
    <property type="molecule type" value="Genomic_DNA"/>
</dbReference>
<comment type="similarity">
    <text evidence="2">Belongs to the tRNA methyltransferase O family.</text>
</comment>
<keyword evidence="1" id="KW-0949">S-adenosyl-L-methionine</keyword>
<dbReference type="InterPro" id="IPR040372">
    <property type="entry name" value="YaeB-like"/>
</dbReference>
<evidence type="ECO:0000256" key="1">
    <source>
        <dbReference type="ARBA" id="ARBA00022691"/>
    </source>
</evidence>
<protein>
    <submittedName>
        <fullName evidence="4">S-adenosyl-L-methionine-binding protein</fullName>
    </submittedName>
</protein>
<dbReference type="PANTHER" id="PTHR12818">
    <property type="entry name" value="TRNA (ADENINE(37)-N6)-METHYLTRANSFERASE"/>
    <property type="match status" value="1"/>
</dbReference>
<evidence type="ECO:0000259" key="3">
    <source>
        <dbReference type="PROSITE" id="PS51668"/>
    </source>
</evidence>
<dbReference type="AlphaFoldDB" id="A0A151AZI5"/>
<dbReference type="OrthoDB" id="9804309at2"/>
<organism evidence="4 5">
    <name type="scientific">Moorella mulderi DSM 14980</name>
    <dbReference type="NCBI Taxonomy" id="1122241"/>
    <lineage>
        <taxon>Bacteria</taxon>
        <taxon>Bacillati</taxon>
        <taxon>Bacillota</taxon>
        <taxon>Clostridia</taxon>
        <taxon>Neomoorellales</taxon>
        <taxon>Neomoorellaceae</taxon>
        <taxon>Neomoorella</taxon>
    </lineage>
</organism>
<dbReference type="InterPro" id="IPR023368">
    <property type="entry name" value="UPF0066_cons_site"/>
</dbReference>
<reference evidence="4 5" key="1">
    <citation type="submission" date="2016-02" db="EMBL/GenBank/DDBJ databases">
        <title>Genome sequence of Moorella mulderi DSM 14980.</title>
        <authorList>
            <person name="Poehlein A."/>
            <person name="Daniel R."/>
        </authorList>
    </citation>
    <scope>NUCLEOTIDE SEQUENCE [LARGE SCALE GENOMIC DNA]</scope>
    <source>
        <strain evidence="4 5">DSM 14980</strain>
    </source>
</reference>